<dbReference type="Gene3D" id="3.40.50.1000">
    <property type="entry name" value="HAD superfamily/HAD-like"/>
    <property type="match status" value="1"/>
</dbReference>
<dbReference type="NCBIfam" id="TIGR01487">
    <property type="entry name" value="Pglycolate_arch"/>
    <property type="match status" value="1"/>
</dbReference>
<dbReference type="GO" id="GO:0008967">
    <property type="term" value="F:phosphoglycolate phosphatase activity"/>
    <property type="evidence" value="ECO:0007669"/>
    <property type="project" value="UniProtKB-UniRule"/>
</dbReference>
<dbReference type="InterPro" id="IPR036412">
    <property type="entry name" value="HAD-like_sf"/>
</dbReference>
<dbReference type="NCBIfam" id="TIGR01482">
    <property type="entry name" value="SPP-subfamily"/>
    <property type="match status" value="1"/>
</dbReference>
<evidence type="ECO:0000313" key="2">
    <source>
        <dbReference type="EMBL" id="AWR93475.1"/>
    </source>
</evidence>
<dbReference type="EC" id="3.1.3.18" evidence="1"/>
<dbReference type="OrthoDB" id="120822at2157"/>
<dbReference type="KEGG" id="abri:DFR85_01465"/>
<dbReference type="Gene3D" id="3.90.1070.10">
    <property type="match status" value="1"/>
</dbReference>
<proteinExistence type="predicted"/>
<keyword evidence="3" id="KW-1185">Reference proteome</keyword>
<accession>A0A2U9IBT6</accession>
<dbReference type="SUPFAM" id="SSF56784">
    <property type="entry name" value="HAD-like"/>
    <property type="match status" value="1"/>
</dbReference>
<protein>
    <recommendedName>
        <fullName evidence="1">Phosphoglycolate phosphatase</fullName>
        <ecNumber evidence="1">3.1.3.18</ecNumber>
    </recommendedName>
</protein>
<dbReference type="PANTHER" id="PTHR10000:SF8">
    <property type="entry name" value="HAD SUPERFAMILY HYDROLASE-LIKE, TYPE 3"/>
    <property type="match status" value="1"/>
</dbReference>
<dbReference type="EMBL" id="CP029289">
    <property type="protein sequence ID" value="AWR93475.1"/>
    <property type="molecule type" value="Genomic_DNA"/>
</dbReference>
<name>A0A2U9IBT6_9CREN</name>
<organism evidence="2 3">
    <name type="scientific">Acidianus brierleyi</name>
    <dbReference type="NCBI Taxonomy" id="41673"/>
    <lineage>
        <taxon>Archaea</taxon>
        <taxon>Thermoproteota</taxon>
        <taxon>Thermoprotei</taxon>
        <taxon>Sulfolobales</taxon>
        <taxon>Sulfolobaceae</taxon>
        <taxon>Acidianus</taxon>
    </lineage>
</organism>
<dbReference type="Pfam" id="PF08282">
    <property type="entry name" value="Hydrolase_3"/>
    <property type="match status" value="2"/>
</dbReference>
<dbReference type="AlphaFoldDB" id="A0A2U9IBT6"/>
<dbReference type="GO" id="GO:0005829">
    <property type="term" value="C:cytosol"/>
    <property type="evidence" value="ECO:0007669"/>
    <property type="project" value="TreeGrafter"/>
</dbReference>
<dbReference type="Proteomes" id="UP000248044">
    <property type="component" value="Chromosome"/>
</dbReference>
<reference evidence="2 3" key="1">
    <citation type="submission" date="2018-05" db="EMBL/GenBank/DDBJ databases">
        <title>Complete Genome Sequences of Extremely Thermoacidophilic, Metal-Mobilizing Type-Strain Members of the Archaeal Family Sulfolobaceae: Acidianus brierleyi DSM-1651T, Acidianus sulfidivorans DSM-18786T, Metallosphaera hakonensis DSM-7519T, and Metallosphaera prunae DSM-10039T.</title>
        <authorList>
            <person name="Counts J.A."/>
            <person name="Kelly R.M."/>
        </authorList>
    </citation>
    <scope>NUCLEOTIDE SEQUENCE [LARGE SCALE GENOMIC DNA]</scope>
    <source>
        <strain evidence="2 3">DSM 1651</strain>
    </source>
</reference>
<dbReference type="PANTHER" id="PTHR10000">
    <property type="entry name" value="PHOSPHOSERINE PHOSPHATASE"/>
    <property type="match status" value="1"/>
</dbReference>
<evidence type="ECO:0000256" key="1">
    <source>
        <dbReference type="NCBIfam" id="TIGR01487"/>
    </source>
</evidence>
<dbReference type="InterPro" id="IPR023214">
    <property type="entry name" value="HAD_sf"/>
</dbReference>
<dbReference type="GO" id="GO:0000287">
    <property type="term" value="F:magnesium ion binding"/>
    <property type="evidence" value="ECO:0007669"/>
    <property type="project" value="TreeGrafter"/>
</dbReference>
<gene>
    <name evidence="2" type="ORF">DFR85_01465</name>
</gene>
<sequence>MNLTDILVASDYDRTISDEKDSFVINNAVREKINKFSKNNYFVVVTGRERRFIDRLAYGLEPTGWVLENGALIMINDKVYYNIPKSWPKLRFEIGKRLSAERLNFTYGEVIIYLNNVSNNICDLFSDLYEVSVEWNRSDVMIMPKGVNKGNGIKKFAEILGFKGRIIAVGDSQNDVSLFKAADFKVAVNNALKEIKEMADLVLNKDDGQGIIELLDYIESGEIYKLGLS</sequence>
<evidence type="ECO:0000313" key="3">
    <source>
        <dbReference type="Proteomes" id="UP000248044"/>
    </source>
</evidence>